<reference evidence="4" key="1">
    <citation type="journal article" date="2019" name="Int. J. Syst. Evol. Microbiol.">
        <title>The Global Catalogue of Microorganisms (GCM) 10K type strain sequencing project: providing services to taxonomists for standard genome sequencing and annotation.</title>
        <authorList>
            <consortium name="The Broad Institute Genomics Platform"/>
            <consortium name="The Broad Institute Genome Sequencing Center for Infectious Disease"/>
            <person name="Wu L."/>
            <person name="Ma J."/>
        </authorList>
    </citation>
    <scope>NUCLEOTIDE SEQUENCE [LARGE SCALE GENOMIC DNA]</scope>
    <source>
        <strain evidence="4">JCM 31921</strain>
    </source>
</reference>
<dbReference type="InterPro" id="IPR032466">
    <property type="entry name" value="Metal_Hydrolase"/>
</dbReference>
<dbReference type="Proteomes" id="UP001501410">
    <property type="component" value="Unassembled WGS sequence"/>
</dbReference>
<sequence>MSRYLTADRIHDGIRFTDTGSILQVSEDGTIEALLAPGTVVAGEHYTGTLCPGFINAHCHTELSHMQGVIPEGTGLPGFLTRVMQHRNQGSPEEKEQSRWQAFRSMQRNGIVAIGDIANTTDTLDLRGEPGMYWYTFVESIGFTPERAPQSFAYAENTYQAFAAQEAAGNRLQQSIVPHAPYSVSEALFRLIGAHGSGKTLSVHNQETADEALFYQDKSGAFPAFLEGLGIPHADFQPSGRNSLQTYMHWLGTTRPTMLVHNTFSSGEDMTAARAHFPQLFWCLCPNANLYIEQRLPDIPQMLEAGLQLCIGTDSLASNHQLSVLAELECIDRQFPEIGWEQLFSWACHNGAKALQLENELGTFRAGTKPGIVWIGPDKSMQRLDGSN</sequence>
<name>A0ABP8MUY9_9BACT</name>
<dbReference type="InterPro" id="IPR050287">
    <property type="entry name" value="MTA/SAH_deaminase"/>
</dbReference>
<evidence type="ECO:0000313" key="4">
    <source>
        <dbReference type="Proteomes" id="UP001501410"/>
    </source>
</evidence>
<keyword evidence="4" id="KW-1185">Reference proteome</keyword>
<proteinExistence type="predicted"/>
<accession>A0ABP8MUY9</accession>
<organism evidence="3 4">
    <name type="scientific">Rurimicrobium arvi</name>
    <dbReference type="NCBI Taxonomy" id="2049916"/>
    <lineage>
        <taxon>Bacteria</taxon>
        <taxon>Pseudomonadati</taxon>
        <taxon>Bacteroidota</taxon>
        <taxon>Chitinophagia</taxon>
        <taxon>Chitinophagales</taxon>
        <taxon>Chitinophagaceae</taxon>
        <taxon>Rurimicrobium</taxon>
    </lineage>
</organism>
<comment type="caution">
    <text evidence="3">The sequence shown here is derived from an EMBL/GenBank/DDBJ whole genome shotgun (WGS) entry which is preliminary data.</text>
</comment>
<dbReference type="PANTHER" id="PTHR43794:SF11">
    <property type="entry name" value="AMIDOHYDROLASE-RELATED DOMAIN-CONTAINING PROTEIN"/>
    <property type="match status" value="1"/>
</dbReference>
<dbReference type="PANTHER" id="PTHR43794">
    <property type="entry name" value="AMINOHYDROLASE SSNA-RELATED"/>
    <property type="match status" value="1"/>
</dbReference>
<keyword evidence="1" id="KW-0378">Hydrolase</keyword>
<dbReference type="EMBL" id="BAABEZ010000022">
    <property type="protein sequence ID" value="GAA4456445.1"/>
    <property type="molecule type" value="Genomic_DNA"/>
</dbReference>
<gene>
    <name evidence="3" type="ORF">GCM10023092_21690</name>
</gene>
<dbReference type="InterPro" id="IPR006680">
    <property type="entry name" value="Amidohydro-rel"/>
</dbReference>
<evidence type="ECO:0000259" key="2">
    <source>
        <dbReference type="Pfam" id="PF01979"/>
    </source>
</evidence>
<evidence type="ECO:0000256" key="1">
    <source>
        <dbReference type="ARBA" id="ARBA00022801"/>
    </source>
</evidence>
<dbReference type="Gene3D" id="3.20.20.140">
    <property type="entry name" value="Metal-dependent hydrolases"/>
    <property type="match status" value="1"/>
</dbReference>
<dbReference type="Pfam" id="PF01979">
    <property type="entry name" value="Amidohydro_1"/>
    <property type="match status" value="1"/>
</dbReference>
<feature type="domain" description="Amidohydrolase-related" evidence="2">
    <location>
        <begin position="49"/>
        <end position="375"/>
    </location>
</feature>
<evidence type="ECO:0000313" key="3">
    <source>
        <dbReference type="EMBL" id="GAA4456445.1"/>
    </source>
</evidence>
<dbReference type="SUPFAM" id="SSF51556">
    <property type="entry name" value="Metallo-dependent hydrolases"/>
    <property type="match status" value="1"/>
</dbReference>
<dbReference type="RefSeq" id="WP_344826750.1">
    <property type="nucleotide sequence ID" value="NZ_BAABEZ010000022.1"/>
</dbReference>
<protein>
    <submittedName>
        <fullName evidence="3">Amidohydrolase family protein</fullName>
    </submittedName>
</protein>